<dbReference type="Proteomes" id="UP000247702">
    <property type="component" value="Unassembled WGS sequence"/>
</dbReference>
<evidence type="ECO:0000256" key="3">
    <source>
        <dbReference type="ARBA" id="ARBA00022737"/>
    </source>
</evidence>
<feature type="transmembrane region" description="Helical" evidence="6">
    <location>
        <begin position="876"/>
        <end position="897"/>
    </location>
</feature>
<evidence type="ECO:0000313" key="8">
    <source>
        <dbReference type="EMBL" id="GBC04784.1"/>
    </source>
</evidence>
<feature type="transmembrane region" description="Helical" evidence="6">
    <location>
        <begin position="1006"/>
        <end position="1029"/>
    </location>
</feature>
<dbReference type="Gene3D" id="1.10.287.70">
    <property type="match status" value="1"/>
</dbReference>
<dbReference type="STRING" id="94130.A0A2Z6RQ83"/>
<keyword evidence="2 6" id="KW-0812">Transmembrane</keyword>
<dbReference type="EMBL" id="BEXD01003967">
    <property type="protein sequence ID" value="GBC04784.1"/>
    <property type="molecule type" value="Genomic_DNA"/>
</dbReference>
<dbReference type="Pfam" id="PF00520">
    <property type="entry name" value="Ion_trans"/>
    <property type="match status" value="1"/>
</dbReference>
<name>A0A2Z6RQ83_9GLOM</name>
<dbReference type="AlphaFoldDB" id="A0A2Z6RQ83"/>
<dbReference type="GO" id="GO:0005216">
    <property type="term" value="F:monoatomic ion channel activity"/>
    <property type="evidence" value="ECO:0007669"/>
    <property type="project" value="InterPro"/>
</dbReference>
<evidence type="ECO:0000256" key="5">
    <source>
        <dbReference type="ARBA" id="ARBA00023136"/>
    </source>
</evidence>
<dbReference type="PANTHER" id="PTHR10582:SF2">
    <property type="entry name" value="INACTIVE"/>
    <property type="match status" value="1"/>
</dbReference>
<feature type="transmembrane region" description="Helical" evidence="6">
    <location>
        <begin position="903"/>
        <end position="922"/>
    </location>
</feature>
<evidence type="ECO:0000313" key="9">
    <source>
        <dbReference type="Proteomes" id="UP000247702"/>
    </source>
</evidence>
<accession>A0A2Z6RQ83</accession>
<comment type="caution">
    <text evidence="8">The sequence shown here is derived from an EMBL/GenBank/DDBJ whole genome shotgun (WGS) entry which is preliminary data.</text>
</comment>
<dbReference type="InterPro" id="IPR005821">
    <property type="entry name" value="Ion_trans_dom"/>
</dbReference>
<evidence type="ECO:0000256" key="6">
    <source>
        <dbReference type="SAM" id="Phobius"/>
    </source>
</evidence>
<feature type="transmembrane region" description="Helical" evidence="6">
    <location>
        <begin position="836"/>
        <end position="855"/>
    </location>
</feature>
<evidence type="ECO:0000259" key="7">
    <source>
        <dbReference type="Pfam" id="PF00520"/>
    </source>
</evidence>
<feature type="transmembrane region" description="Helical" evidence="6">
    <location>
        <begin position="799"/>
        <end position="816"/>
    </location>
</feature>
<evidence type="ECO:0000256" key="4">
    <source>
        <dbReference type="ARBA" id="ARBA00022989"/>
    </source>
</evidence>
<sequence>MSEQHTTVEIGDYPHNGMPITKIVISPLSRYVVTYSQEDKSFVGWCSKNKKNPYIECIKKDINPFIGSFFGNKENQDDESNDDNDSESLIVDNKVQPYKLNLDISDYKVSDKKIIMYESNDESAIIYDMKNKKEITLISSLKNYADDKHKFKIPYYKFTNFLTNGDLATYNIIESKGFKNQTISRKHVILIYSSSITNSNGWKCKSKHELDVMNALEINFGGITNDTLWMPSKNAIILLDLFTFQYRQILLETDEKVDIKKIELNFLQSLIVISIQGNHYIYSDRVGFQIKTIVGSNSENSIKFNEYNDLVKSFFETNDIPSYFDSFNNIQLRPNNQKAFGIFHENPRMINMKKYDLETYIINIDSEENNNCKDSNDKSVSYTNIEEKTNNSKYSNDKNIFYKIEKELTTTVEDEIKLSIENYIIPNSTNTIENQNGYDKYNMKLKVDKDDKKDKDKKDKKNKILEVFISNSPKRENVSSYNIKSESWKEIKELRIYISNTEFEKTKLQYCYDIKFLECAIKLYNNKKLDALKIEEIKEIAQPTDNDELKKQWILYAISKKYFLTYYGEDLLKSAIKQNNIDLIELIYSKILKYFKEDPKNNIYILSILCKNMPYLNQNYPEFLSRYYNEMNLFADYSNSSMIHNDLHHLYSYCNELQVHEYAFIYYFLHGLDSFTFKILRIFSILKPNAYRLVLFLAGIKFVLNIVILTVPFPSYVTYSQKYNWFKELLIKPQSSPFSRTHNNELYKTWNGEAIINFKWRVFGRYYYAAIWILFIIYLTCFTLASIPYDIFNMEVRKILFIFSIILGLIHLLFEVRQFIWSPTKWISDIWNLFDLSAYLVPVLTSIYWISSYINGQSTEYAKAISISCLLLDIKFLLFFRAFESFGIYFAIIIGVAKRVISFLFIILIILVGFAHAFFILLEPKSNFSESERGNLNDSNNPWLLTKQYHQITENGNITPKATLIEEPDNNTNLFSNYPNSLLSMYLFLTGDRNSLSAWTPNDNPLMITLMIVFSFVVVVYLMNLFIGLLNMAIEADNDRASYLAQKALILTEIELFYLFPHQRRWKTCYYYADVDKTRQTIKKLENEESWGKNYFPEMRKNLVKLAFGN</sequence>
<feature type="transmembrane region" description="Helical" evidence="6">
    <location>
        <begin position="693"/>
        <end position="713"/>
    </location>
</feature>
<dbReference type="PANTHER" id="PTHR10582">
    <property type="entry name" value="TRANSIENT RECEPTOR POTENTIAL ION CHANNEL PROTEIN"/>
    <property type="match status" value="1"/>
</dbReference>
<dbReference type="GO" id="GO:0005886">
    <property type="term" value="C:plasma membrane"/>
    <property type="evidence" value="ECO:0007669"/>
    <property type="project" value="TreeGrafter"/>
</dbReference>
<keyword evidence="9" id="KW-1185">Reference proteome</keyword>
<keyword evidence="4 6" id="KW-1133">Transmembrane helix</keyword>
<dbReference type="InterPro" id="IPR024862">
    <property type="entry name" value="TRPV"/>
</dbReference>
<evidence type="ECO:0000256" key="2">
    <source>
        <dbReference type="ARBA" id="ARBA00022692"/>
    </source>
</evidence>
<gene>
    <name evidence="8" type="ORF">RclHR1_05870008</name>
</gene>
<evidence type="ECO:0000256" key="1">
    <source>
        <dbReference type="ARBA" id="ARBA00004141"/>
    </source>
</evidence>
<reference evidence="8 9" key="1">
    <citation type="submission" date="2017-11" db="EMBL/GenBank/DDBJ databases">
        <title>The genome of Rhizophagus clarus HR1 reveals common genetic basis of auxotrophy among arbuscular mycorrhizal fungi.</title>
        <authorList>
            <person name="Kobayashi Y."/>
        </authorList>
    </citation>
    <scope>NUCLEOTIDE SEQUENCE [LARGE SCALE GENOMIC DNA]</scope>
    <source>
        <strain evidence="8 9">HR1</strain>
    </source>
</reference>
<dbReference type="GO" id="GO:0098703">
    <property type="term" value="P:calcium ion import across plasma membrane"/>
    <property type="evidence" value="ECO:0007669"/>
    <property type="project" value="TreeGrafter"/>
</dbReference>
<organism evidence="8 9">
    <name type="scientific">Rhizophagus clarus</name>
    <dbReference type="NCBI Taxonomy" id="94130"/>
    <lineage>
        <taxon>Eukaryota</taxon>
        <taxon>Fungi</taxon>
        <taxon>Fungi incertae sedis</taxon>
        <taxon>Mucoromycota</taxon>
        <taxon>Glomeromycotina</taxon>
        <taxon>Glomeromycetes</taxon>
        <taxon>Glomerales</taxon>
        <taxon>Glomeraceae</taxon>
        <taxon>Rhizophagus</taxon>
    </lineage>
</organism>
<feature type="transmembrane region" description="Helical" evidence="6">
    <location>
        <begin position="766"/>
        <end position="787"/>
    </location>
</feature>
<keyword evidence="5 6" id="KW-0472">Membrane</keyword>
<keyword evidence="3" id="KW-0677">Repeat</keyword>
<protein>
    <recommendedName>
        <fullName evidence="7">Ion transport domain-containing protein</fullName>
    </recommendedName>
</protein>
<comment type="subcellular location">
    <subcellularLocation>
        <location evidence="1">Membrane</location>
        <topology evidence="1">Multi-pass membrane protein</topology>
    </subcellularLocation>
</comment>
<proteinExistence type="predicted"/>
<feature type="domain" description="Ion transport" evidence="7">
    <location>
        <begin position="767"/>
        <end position="1041"/>
    </location>
</feature>